<feature type="transmembrane region" description="Helical" evidence="7">
    <location>
        <begin position="126"/>
        <end position="149"/>
    </location>
</feature>
<feature type="transmembrane region" description="Helical" evidence="7">
    <location>
        <begin position="93"/>
        <end position="114"/>
    </location>
</feature>
<feature type="transmembrane region" description="Helical" evidence="7">
    <location>
        <begin position="155"/>
        <end position="176"/>
    </location>
</feature>
<gene>
    <name evidence="8" type="ORF">C7377_1660</name>
</gene>
<dbReference type="GO" id="GO:0055085">
    <property type="term" value="P:transmembrane transport"/>
    <property type="evidence" value="ECO:0007669"/>
    <property type="project" value="InterPro"/>
</dbReference>
<dbReference type="Proteomes" id="UP000251835">
    <property type="component" value="Unassembled WGS sequence"/>
</dbReference>
<dbReference type="AlphaFoldDB" id="A0A7L4UN09"/>
<keyword evidence="9" id="KW-1185">Reference proteome</keyword>
<evidence type="ECO:0000313" key="9">
    <source>
        <dbReference type="Proteomes" id="UP000251835"/>
    </source>
</evidence>
<evidence type="ECO:0000256" key="5">
    <source>
        <dbReference type="ARBA" id="ARBA00022989"/>
    </source>
</evidence>
<comment type="caution">
    <text evidence="8">The sequence shown here is derived from an EMBL/GenBank/DDBJ whole genome shotgun (WGS) entry which is preliminary data.</text>
</comment>
<sequence>MAGFGNTSFVGIHVILALYGKEGIETVIMVDQPGSFVALTTVGILIANIYANKHQISARLVVGNILKFPPFLAFVIGWALNLCQLNIPEDIDATLDMMGSLVVPLALLSVGMQLKLDFKSLHWNYVWLGLGFKLLLFPAIIFTLCFIVFKETGQIIEITVIESAMASMITAAIVAIEYGLKPRFLQSYVECWNTSVIFNYWTVVLANSDFLKKRFNRKAFLLEIFIRKLT</sequence>
<accession>A0A7L4UN09</accession>
<dbReference type="PANTHER" id="PTHR36838:SF1">
    <property type="entry name" value="SLR1864 PROTEIN"/>
    <property type="match status" value="1"/>
</dbReference>
<dbReference type="InterPro" id="IPR004776">
    <property type="entry name" value="Mem_transp_PIN-like"/>
</dbReference>
<dbReference type="PANTHER" id="PTHR36838">
    <property type="entry name" value="AUXIN EFFLUX CARRIER FAMILY PROTEIN"/>
    <property type="match status" value="1"/>
</dbReference>
<evidence type="ECO:0000313" key="8">
    <source>
        <dbReference type="EMBL" id="PVX50014.1"/>
    </source>
</evidence>
<keyword evidence="6 7" id="KW-0472">Membrane</keyword>
<dbReference type="EMBL" id="QENZ01000005">
    <property type="protein sequence ID" value="PVX50014.1"/>
    <property type="molecule type" value="Genomic_DNA"/>
</dbReference>
<proteinExistence type="predicted"/>
<dbReference type="GO" id="GO:0016020">
    <property type="term" value="C:membrane"/>
    <property type="evidence" value="ECO:0007669"/>
    <property type="project" value="UniProtKB-SubCell"/>
</dbReference>
<keyword evidence="5 7" id="KW-1133">Transmembrane helix</keyword>
<evidence type="ECO:0000256" key="7">
    <source>
        <dbReference type="SAM" id="Phobius"/>
    </source>
</evidence>
<keyword evidence="3" id="KW-1003">Cell membrane</keyword>
<protein>
    <submittedName>
        <fullName evidence="8">Auxin efflux family transporter</fullName>
    </submittedName>
</protein>
<organism evidence="8 9">
    <name type="scientific">Balneicella halophila</name>
    <dbReference type="NCBI Taxonomy" id="1537566"/>
    <lineage>
        <taxon>Bacteria</taxon>
        <taxon>Pseudomonadati</taxon>
        <taxon>Bacteroidota</taxon>
        <taxon>Bacteroidia</taxon>
        <taxon>Bacteroidales</taxon>
        <taxon>Balneicellaceae</taxon>
        <taxon>Balneicella</taxon>
    </lineage>
</organism>
<evidence type="ECO:0000256" key="1">
    <source>
        <dbReference type="ARBA" id="ARBA00004141"/>
    </source>
</evidence>
<dbReference type="Pfam" id="PF03547">
    <property type="entry name" value="Mem_trans"/>
    <property type="match status" value="1"/>
</dbReference>
<keyword evidence="4 7" id="KW-0812">Transmembrane</keyword>
<feature type="transmembrane region" description="Helical" evidence="7">
    <location>
        <begin position="34"/>
        <end position="51"/>
    </location>
</feature>
<evidence type="ECO:0000256" key="3">
    <source>
        <dbReference type="ARBA" id="ARBA00022475"/>
    </source>
</evidence>
<evidence type="ECO:0000256" key="2">
    <source>
        <dbReference type="ARBA" id="ARBA00022448"/>
    </source>
</evidence>
<name>A0A7L4UN09_BALHA</name>
<reference evidence="8 9" key="1">
    <citation type="submission" date="2018-05" db="EMBL/GenBank/DDBJ databases">
        <title>Genomic Encyclopedia of Type Strains, Phase IV (KMG-IV): sequencing the most valuable type-strain genomes for metagenomic binning, comparative biology and taxonomic classification.</title>
        <authorList>
            <person name="Goeker M."/>
        </authorList>
    </citation>
    <scope>NUCLEOTIDE SEQUENCE [LARGE SCALE GENOMIC DNA]</scope>
    <source>
        <strain evidence="8 9">DSM 28579</strain>
    </source>
</reference>
<feature type="transmembrane region" description="Helical" evidence="7">
    <location>
        <begin position="71"/>
        <end position="87"/>
    </location>
</feature>
<evidence type="ECO:0000256" key="4">
    <source>
        <dbReference type="ARBA" id="ARBA00022692"/>
    </source>
</evidence>
<comment type="subcellular location">
    <subcellularLocation>
        <location evidence="1">Membrane</location>
        <topology evidence="1">Multi-pass membrane protein</topology>
    </subcellularLocation>
</comment>
<keyword evidence="2" id="KW-0813">Transport</keyword>
<evidence type="ECO:0000256" key="6">
    <source>
        <dbReference type="ARBA" id="ARBA00023136"/>
    </source>
</evidence>